<gene>
    <name evidence="2" type="ORF">HUJ06_015261</name>
</gene>
<dbReference type="AlphaFoldDB" id="A0A822ZGZ3"/>
<feature type="region of interest" description="Disordered" evidence="1">
    <location>
        <begin position="47"/>
        <end position="84"/>
    </location>
</feature>
<proteinExistence type="predicted"/>
<name>A0A822ZGZ3_NELNU</name>
<dbReference type="Proteomes" id="UP000607653">
    <property type="component" value="Unassembled WGS sequence"/>
</dbReference>
<accession>A0A822ZGZ3</accession>
<keyword evidence="3" id="KW-1185">Reference proteome</keyword>
<evidence type="ECO:0000256" key="1">
    <source>
        <dbReference type="SAM" id="MobiDB-lite"/>
    </source>
</evidence>
<reference evidence="2 3" key="1">
    <citation type="journal article" date="2020" name="Mol. Biol. Evol.">
        <title>Distinct Expression and Methylation Patterns for Genes with Different Fates following a Single Whole-Genome Duplication in Flowering Plants.</title>
        <authorList>
            <person name="Shi T."/>
            <person name="Rahmani R.S."/>
            <person name="Gugger P.F."/>
            <person name="Wang M."/>
            <person name="Li H."/>
            <person name="Zhang Y."/>
            <person name="Li Z."/>
            <person name="Wang Q."/>
            <person name="Van de Peer Y."/>
            <person name="Marchal K."/>
            <person name="Chen J."/>
        </authorList>
    </citation>
    <scope>NUCLEOTIDE SEQUENCE [LARGE SCALE GENOMIC DNA]</scope>
    <source>
        <tissue evidence="2">Leaf</tissue>
    </source>
</reference>
<evidence type="ECO:0000313" key="3">
    <source>
        <dbReference type="Proteomes" id="UP000607653"/>
    </source>
</evidence>
<sequence length="84" mass="9519">MHKQLHKKQYMQGKRNNAALDFNFVPSSLQSPVGSCIIANNMNMSVHHHHHHSISGHSGWKMLGTQGLRPNLKPHDHHCSPNNQ</sequence>
<evidence type="ECO:0000313" key="2">
    <source>
        <dbReference type="EMBL" id="DAD40938.1"/>
    </source>
</evidence>
<organism evidence="2 3">
    <name type="scientific">Nelumbo nucifera</name>
    <name type="common">Sacred lotus</name>
    <dbReference type="NCBI Taxonomy" id="4432"/>
    <lineage>
        <taxon>Eukaryota</taxon>
        <taxon>Viridiplantae</taxon>
        <taxon>Streptophyta</taxon>
        <taxon>Embryophyta</taxon>
        <taxon>Tracheophyta</taxon>
        <taxon>Spermatophyta</taxon>
        <taxon>Magnoliopsida</taxon>
        <taxon>Proteales</taxon>
        <taxon>Nelumbonaceae</taxon>
        <taxon>Nelumbo</taxon>
    </lineage>
</organism>
<comment type="caution">
    <text evidence="2">The sequence shown here is derived from an EMBL/GenBank/DDBJ whole genome shotgun (WGS) entry which is preliminary data.</text>
</comment>
<feature type="compositionally biased region" description="Basic and acidic residues" evidence="1">
    <location>
        <begin position="73"/>
        <end position="84"/>
    </location>
</feature>
<dbReference type="EMBL" id="DUZY01000005">
    <property type="protein sequence ID" value="DAD40938.1"/>
    <property type="molecule type" value="Genomic_DNA"/>
</dbReference>
<protein>
    <submittedName>
        <fullName evidence="2">Uncharacterized protein</fullName>
    </submittedName>
</protein>